<evidence type="ECO:0000259" key="5">
    <source>
        <dbReference type="Pfam" id="PF00384"/>
    </source>
</evidence>
<dbReference type="SUPFAM" id="SSF50692">
    <property type="entry name" value="ADC-like"/>
    <property type="match status" value="1"/>
</dbReference>
<dbReference type="Gene3D" id="3.40.228.10">
    <property type="entry name" value="Dimethylsulfoxide Reductase, domain 2"/>
    <property type="match status" value="1"/>
</dbReference>
<keyword evidence="2" id="KW-0479">Metal-binding</keyword>
<dbReference type="SUPFAM" id="SSF53706">
    <property type="entry name" value="Formate dehydrogenase/DMSO reductase, domains 1-3"/>
    <property type="match status" value="1"/>
</dbReference>
<dbReference type="InterPro" id="IPR006656">
    <property type="entry name" value="Mopterin_OxRdtase"/>
</dbReference>
<evidence type="ECO:0000259" key="6">
    <source>
        <dbReference type="Pfam" id="PF01568"/>
    </source>
</evidence>
<dbReference type="AlphaFoldDB" id="A0A1W1CG48"/>
<evidence type="ECO:0000313" key="7">
    <source>
        <dbReference type="EMBL" id="SFV64749.1"/>
    </source>
</evidence>
<gene>
    <name evidence="7" type="ORF">MNB_SV-6-319</name>
</gene>
<evidence type="ECO:0000256" key="3">
    <source>
        <dbReference type="ARBA" id="ARBA00023004"/>
    </source>
</evidence>
<reference evidence="7" key="1">
    <citation type="submission" date="2016-10" db="EMBL/GenBank/DDBJ databases">
        <authorList>
            <person name="de Groot N.N."/>
        </authorList>
    </citation>
    <scope>NUCLEOTIDE SEQUENCE</scope>
</reference>
<dbReference type="Gene3D" id="3.40.50.12440">
    <property type="match status" value="3"/>
</dbReference>
<dbReference type="InterPro" id="IPR050612">
    <property type="entry name" value="Prok_Mopterin_Oxidored"/>
</dbReference>
<evidence type="ECO:0000256" key="2">
    <source>
        <dbReference type="ARBA" id="ARBA00022723"/>
    </source>
</evidence>
<evidence type="ECO:0000256" key="4">
    <source>
        <dbReference type="ARBA" id="ARBA00023014"/>
    </source>
</evidence>
<dbReference type="Pfam" id="PF01568">
    <property type="entry name" value="Molydop_binding"/>
    <property type="match status" value="1"/>
</dbReference>
<dbReference type="EC" id="1.7.99.4" evidence="7"/>
<dbReference type="PANTHER" id="PTHR43742">
    <property type="entry name" value="TRIMETHYLAMINE-N-OXIDE REDUCTASE"/>
    <property type="match status" value="1"/>
</dbReference>
<accession>A0A1W1CG48</accession>
<dbReference type="EMBL" id="FPHC01000071">
    <property type="protein sequence ID" value="SFV64749.1"/>
    <property type="molecule type" value="Genomic_DNA"/>
</dbReference>
<dbReference type="Pfam" id="PF00384">
    <property type="entry name" value="Molybdopterin"/>
    <property type="match status" value="1"/>
</dbReference>
<proteinExistence type="inferred from homology"/>
<feature type="domain" description="Molybdopterin oxidoreductase" evidence="5">
    <location>
        <begin position="116"/>
        <end position="656"/>
    </location>
</feature>
<keyword evidence="7" id="KW-0560">Oxidoreductase</keyword>
<dbReference type="GO" id="GO:0051536">
    <property type="term" value="F:iron-sulfur cluster binding"/>
    <property type="evidence" value="ECO:0007669"/>
    <property type="project" value="UniProtKB-KW"/>
</dbReference>
<organism evidence="7">
    <name type="scientific">hydrothermal vent metagenome</name>
    <dbReference type="NCBI Taxonomy" id="652676"/>
    <lineage>
        <taxon>unclassified sequences</taxon>
        <taxon>metagenomes</taxon>
        <taxon>ecological metagenomes</taxon>
    </lineage>
</organism>
<comment type="similarity">
    <text evidence="1">Belongs to the prokaryotic molybdopterin-containing oxidoreductase family.</text>
</comment>
<dbReference type="GO" id="GO:0016491">
    <property type="term" value="F:oxidoreductase activity"/>
    <property type="evidence" value="ECO:0007669"/>
    <property type="project" value="UniProtKB-KW"/>
</dbReference>
<evidence type="ECO:0000256" key="1">
    <source>
        <dbReference type="ARBA" id="ARBA00010312"/>
    </source>
</evidence>
<dbReference type="PANTHER" id="PTHR43742:SF6">
    <property type="entry name" value="OXIDOREDUCTASE YYAE-RELATED"/>
    <property type="match status" value="1"/>
</dbReference>
<dbReference type="GO" id="GO:0046872">
    <property type="term" value="F:metal ion binding"/>
    <property type="evidence" value="ECO:0007669"/>
    <property type="project" value="UniProtKB-KW"/>
</dbReference>
<keyword evidence="3" id="KW-0408">Iron</keyword>
<protein>
    <submittedName>
        <fullName evidence="7">Respiratory nitrate reductase alpha chain</fullName>
        <ecNumber evidence="7">1.7.99.4</ecNumber>
    </submittedName>
</protein>
<keyword evidence="4" id="KW-0411">Iron-sulfur</keyword>
<name>A0A1W1CG48_9ZZZZ</name>
<dbReference type="InterPro" id="IPR006657">
    <property type="entry name" value="MoPterin_dinucl-bd_dom"/>
</dbReference>
<dbReference type="InterPro" id="IPR009010">
    <property type="entry name" value="Asp_de-COase-like_dom_sf"/>
</dbReference>
<feature type="domain" description="Molybdopterin dinucleotide-binding" evidence="6">
    <location>
        <begin position="812"/>
        <end position="893"/>
    </location>
</feature>
<dbReference type="GO" id="GO:0043546">
    <property type="term" value="F:molybdopterin cofactor binding"/>
    <property type="evidence" value="ECO:0007669"/>
    <property type="project" value="InterPro"/>
</dbReference>
<dbReference type="Gene3D" id="3.40.50.740">
    <property type="match status" value="1"/>
</dbReference>
<sequence>MIDKKRRDFIKTSTIATVAITSHGDLLAQTVATKSSISHTEDLHRREFELMHGKREDMGYSSLGSTAYEVRTLDGVVIKESQSAKYLPLNSHTPDSNPSGDNRTAQYSQMIYQGDRVLYPMRRIGMRGEGEWERLSWDDAIDELAKKIYRVLSEPKRGPKRLMIDAGADSRSQKQYSATMRLSAMLGAVRTNRDSTNGELFSGATLAYGEPHIGHSYEFIYGADTIIFWGIDPTISNTADAHFIAEAKYRGADIIVISNEYNAIAKSADLWIPTKRGSDNILAASIIHEIINKKLYKSEFIKIFTDLPLLVIKESKKLLRRRDVEGISDTKKIDDKGVDEFYSFNKISGNIALMPGSRGSTNRSLNISELGIDPILEGEWSIRLFDGSEVVVTTVFEMLKQNIEPYSPQETQIATGINPKLINRLAKDIALPKVVSLSVGSSLCREFDGLMTIWNISSICGLTGRLASYGGLNTTTKIEIDDDFITQNGKYSSRLASGFIYEYMMGDDMSRFEKYFSDDDIALSQNGMEKSEYISTIREMLESGEDGKSGTEVSAKPWWITDTLLLVDNPIYGDGISREYREEFCKNMRYFAYVDYRMSYTALFADLILPLKSRYESSGLEESTNYRYANLSQPTDKLEAVGEAKDEWAIVAMLTKRLEEIANEAENIDSSKIKDDKRYAKVGYHDLSKIYQEFTGSLDSNEKRREMKLDSDSSLLNYLLQHKREYQPWSIKKMQDIGGFLLIDRERANRSPIYTDRAYSSFEDVLYKMERFETLTGRQTFYVDDDTYIKLGSHTNRGVDGIGDLYREKYPLSLITTDSRWSSSIVSKTAKSLLRLHRGVPYIKINAKVAQSLQIKDGDRVRVYNELGEFFVMAKLSHSTPMDSLLIDSGWEPYMFENNQGKGECIPHSLNLLEMVDGWGHLKFSSKWDGNRYINDGRVNIERVEEVV</sequence>